<dbReference type="SUPFAM" id="SSF53474">
    <property type="entry name" value="alpha/beta-Hydrolases"/>
    <property type="match status" value="1"/>
</dbReference>
<evidence type="ECO:0000313" key="6">
    <source>
        <dbReference type="Proteomes" id="UP001558613"/>
    </source>
</evidence>
<feature type="domain" description="AB hydrolase-1" evidence="4">
    <location>
        <begin position="98"/>
        <end position="209"/>
    </location>
</feature>
<evidence type="ECO:0000313" key="5">
    <source>
        <dbReference type="EMBL" id="KAL1278608.1"/>
    </source>
</evidence>
<dbReference type="Pfam" id="PF00561">
    <property type="entry name" value="Abhydrolase_1"/>
    <property type="match status" value="1"/>
</dbReference>
<evidence type="ECO:0000256" key="2">
    <source>
        <dbReference type="ARBA" id="ARBA00038334"/>
    </source>
</evidence>
<proteinExistence type="inferred from homology"/>
<evidence type="ECO:0000259" key="4">
    <source>
        <dbReference type="Pfam" id="PF00561"/>
    </source>
</evidence>
<sequence length="417" mass="47411">MSNSLMHLLLLPTRLSLWILSLAYYILVYGTAGITTCLVLIRIAWTGFKDPYGTFQWTVRKKPPDCLKDPALGDHAYLKGRSSGLRFHYVTKGDHRKPLMLFLHGFPENWYSWRYQLQEFSYHYHTVALDLRGCGDSDAPDRLEEYSLETLLYDIRDTIDELGHTSCILVGHDWGGMLAWHFALERPDMVQNLIVMNAPHPASWLDAVLRRPSQLLRSGHACFFQLPILPEIVLSLEDFKLVRSLFCGKNLGIRNKSKWLTETQLEGYLYRLSQPGGLTGPLNYFRSLLSNTLYKHQDVGVPCMLIWGEADNVLVEGMSGGTRPYLSPNVLNNSPAFIGSSGGEFIKSGFREAHKGISADLRSLVLHAKISPRTPPDYRFRRASERVPKLRHTANSELLLCGFSVFALKLWQRVGKQ</sequence>
<dbReference type="Gene3D" id="3.40.50.1820">
    <property type="entry name" value="alpha/beta hydrolase"/>
    <property type="match status" value="1"/>
</dbReference>
<protein>
    <recommendedName>
        <fullName evidence="4">AB hydrolase-1 domain-containing protein</fullName>
    </recommendedName>
</protein>
<evidence type="ECO:0000256" key="1">
    <source>
        <dbReference type="ARBA" id="ARBA00022801"/>
    </source>
</evidence>
<evidence type="ECO:0000256" key="3">
    <source>
        <dbReference type="SAM" id="Phobius"/>
    </source>
</evidence>
<comment type="similarity">
    <text evidence="2">Belongs to the AB hydrolase superfamily. Epoxide hydrolase family.</text>
</comment>
<keyword evidence="3" id="KW-0472">Membrane</keyword>
<dbReference type="PRINTS" id="PR00412">
    <property type="entry name" value="EPOXHYDRLASE"/>
</dbReference>
<comment type="caution">
    <text evidence="5">The sequence shown here is derived from an EMBL/GenBank/DDBJ whole genome shotgun (WGS) entry which is preliminary data.</text>
</comment>
<keyword evidence="3" id="KW-0812">Transmembrane</keyword>
<dbReference type="InterPro" id="IPR029058">
    <property type="entry name" value="AB_hydrolase_fold"/>
</dbReference>
<dbReference type="InterPro" id="IPR000639">
    <property type="entry name" value="Epox_hydrolase-like"/>
</dbReference>
<gene>
    <name evidence="5" type="ORF">QQF64_025281</name>
</gene>
<dbReference type="Proteomes" id="UP001558613">
    <property type="component" value="Unassembled WGS sequence"/>
</dbReference>
<name>A0ABR3NNM7_9TELE</name>
<dbReference type="PANTHER" id="PTHR43329">
    <property type="entry name" value="EPOXIDE HYDROLASE"/>
    <property type="match status" value="1"/>
</dbReference>
<keyword evidence="1" id="KW-0378">Hydrolase</keyword>
<reference evidence="5 6" key="1">
    <citation type="submission" date="2023-09" db="EMBL/GenBank/DDBJ databases">
        <authorList>
            <person name="Wang M."/>
        </authorList>
    </citation>
    <scope>NUCLEOTIDE SEQUENCE [LARGE SCALE GENOMIC DNA]</scope>
    <source>
        <strain evidence="5">GT-2023</strain>
        <tissue evidence="5">Liver</tissue>
    </source>
</reference>
<feature type="transmembrane region" description="Helical" evidence="3">
    <location>
        <begin position="15"/>
        <end position="41"/>
    </location>
</feature>
<accession>A0ABR3NNM7</accession>
<dbReference type="PRINTS" id="PR00111">
    <property type="entry name" value="ABHYDROLASE"/>
</dbReference>
<keyword evidence="3" id="KW-1133">Transmembrane helix</keyword>
<dbReference type="EMBL" id="JAYMGO010000003">
    <property type="protein sequence ID" value="KAL1278608.1"/>
    <property type="molecule type" value="Genomic_DNA"/>
</dbReference>
<dbReference type="InterPro" id="IPR000073">
    <property type="entry name" value="AB_hydrolase_1"/>
</dbReference>
<organism evidence="5 6">
    <name type="scientific">Cirrhinus molitorella</name>
    <name type="common">mud carp</name>
    <dbReference type="NCBI Taxonomy" id="172907"/>
    <lineage>
        <taxon>Eukaryota</taxon>
        <taxon>Metazoa</taxon>
        <taxon>Chordata</taxon>
        <taxon>Craniata</taxon>
        <taxon>Vertebrata</taxon>
        <taxon>Euteleostomi</taxon>
        <taxon>Actinopterygii</taxon>
        <taxon>Neopterygii</taxon>
        <taxon>Teleostei</taxon>
        <taxon>Ostariophysi</taxon>
        <taxon>Cypriniformes</taxon>
        <taxon>Cyprinidae</taxon>
        <taxon>Labeoninae</taxon>
        <taxon>Labeonini</taxon>
        <taxon>Cirrhinus</taxon>
    </lineage>
</organism>
<keyword evidence="6" id="KW-1185">Reference proteome</keyword>